<feature type="domain" description="Homeobox" evidence="8">
    <location>
        <begin position="232"/>
        <end position="292"/>
    </location>
</feature>
<dbReference type="InterPro" id="IPR009057">
    <property type="entry name" value="Homeodomain-like_sf"/>
</dbReference>
<feature type="compositionally biased region" description="Low complexity" evidence="7">
    <location>
        <begin position="121"/>
        <end position="137"/>
    </location>
</feature>
<name>J7GT43_CONLF</name>
<evidence type="ECO:0000313" key="9">
    <source>
        <dbReference type="EMBL" id="AFP81698.1"/>
    </source>
</evidence>
<keyword evidence="3 5" id="KW-0371">Homeobox</keyword>
<dbReference type="SUPFAM" id="SSF46689">
    <property type="entry name" value="Homeodomain-like"/>
    <property type="match status" value="1"/>
</dbReference>
<dbReference type="FunFam" id="1.10.10.60:FF:000081">
    <property type="entry name" value="Empty spiracles homeobox 2"/>
    <property type="match status" value="1"/>
</dbReference>
<dbReference type="PRINTS" id="PR00031">
    <property type="entry name" value="HTHREPRESSR"/>
</dbReference>
<dbReference type="CDD" id="cd00086">
    <property type="entry name" value="homeodomain"/>
    <property type="match status" value="1"/>
</dbReference>
<feature type="region of interest" description="Disordered" evidence="7">
    <location>
        <begin position="119"/>
        <end position="142"/>
    </location>
</feature>
<organism evidence="9">
    <name type="scientific">Convolutriloba longifissura</name>
    <name type="common">Red flatworm</name>
    <name type="synonym">Acoelomorph flatworm</name>
    <dbReference type="NCBI Taxonomy" id="536236"/>
    <lineage>
        <taxon>Eukaryota</taxon>
        <taxon>Metazoa</taxon>
        <taxon>Xenacoelomorpha</taxon>
        <taxon>Acoelomorpha</taxon>
        <taxon>Acoela</taxon>
        <taxon>Sagittiferidae</taxon>
        <taxon>Convolutriloba</taxon>
    </lineage>
</organism>
<feature type="compositionally biased region" description="Polar residues" evidence="7">
    <location>
        <begin position="20"/>
        <end position="48"/>
    </location>
</feature>
<evidence type="ECO:0000256" key="2">
    <source>
        <dbReference type="ARBA" id="ARBA00023125"/>
    </source>
</evidence>
<evidence type="ECO:0000256" key="5">
    <source>
        <dbReference type="PROSITE-ProRule" id="PRU00108"/>
    </source>
</evidence>
<gene>
    <name evidence="9" type="primary">Vax</name>
</gene>
<feature type="compositionally biased region" description="Basic and acidic residues" evidence="7">
    <location>
        <begin position="198"/>
        <end position="208"/>
    </location>
</feature>
<evidence type="ECO:0000256" key="3">
    <source>
        <dbReference type="ARBA" id="ARBA00023155"/>
    </source>
</evidence>
<feature type="region of interest" description="Disordered" evidence="7">
    <location>
        <begin position="334"/>
        <end position="357"/>
    </location>
</feature>
<dbReference type="GO" id="GO:0000978">
    <property type="term" value="F:RNA polymerase II cis-regulatory region sequence-specific DNA binding"/>
    <property type="evidence" value="ECO:0007669"/>
    <property type="project" value="TreeGrafter"/>
</dbReference>
<feature type="compositionally biased region" description="Polar residues" evidence="7">
    <location>
        <begin position="339"/>
        <end position="350"/>
    </location>
</feature>
<dbReference type="PANTHER" id="PTHR24339">
    <property type="entry name" value="HOMEOBOX PROTEIN EMX-RELATED"/>
    <property type="match status" value="1"/>
</dbReference>
<dbReference type="PRINTS" id="PR00024">
    <property type="entry name" value="HOMEOBOX"/>
</dbReference>
<dbReference type="AlphaFoldDB" id="J7GT43"/>
<dbReference type="InterPro" id="IPR050877">
    <property type="entry name" value="EMX-VAX-Noto_Homeobox_TFs"/>
</dbReference>
<dbReference type="PROSITE" id="PS50071">
    <property type="entry name" value="HOMEOBOX_2"/>
    <property type="match status" value="1"/>
</dbReference>
<dbReference type="InterPro" id="IPR017970">
    <property type="entry name" value="Homeobox_CS"/>
</dbReference>
<evidence type="ECO:0000256" key="4">
    <source>
        <dbReference type="ARBA" id="ARBA00023242"/>
    </source>
</evidence>
<dbReference type="Gene3D" id="1.10.10.60">
    <property type="entry name" value="Homeodomain-like"/>
    <property type="match status" value="1"/>
</dbReference>
<dbReference type="GO" id="GO:0005634">
    <property type="term" value="C:nucleus"/>
    <property type="evidence" value="ECO:0007669"/>
    <property type="project" value="UniProtKB-SubCell"/>
</dbReference>
<keyword evidence="4 5" id="KW-0539">Nucleus</keyword>
<accession>J7GT43</accession>
<dbReference type="PROSITE" id="PS00027">
    <property type="entry name" value="HOMEOBOX_1"/>
    <property type="match status" value="1"/>
</dbReference>
<feature type="region of interest" description="Disordered" evidence="7">
    <location>
        <begin position="159"/>
        <end position="208"/>
    </location>
</feature>
<feature type="region of interest" description="Disordered" evidence="7">
    <location>
        <begin position="1"/>
        <end position="50"/>
    </location>
</feature>
<evidence type="ECO:0000259" key="8">
    <source>
        <dbReference type="PROSITE" id="PS50071"/>
    </source>
</evidence>
<dbReference type="PANTHER" id="PTHR24339:SF28">
    <property type="entry name" value="E5-RELATED"/>
    <property type="match status" value="1"/>
</dbReference>
<evidence type="ECO:0000256" key="6">
    <source>
        <dbReference type="RuleBase" id="RU000682"/>
    </source>
</evidence>
<comment type="subcellular location">
    <subcellularLocation>
        <location evidence="1 5 6">Nucleus</location>
    </subcellularLocation>
</comment>
<reference evidence="9" key="2">
    <citation type="submission" date="2012-06" db="EMBL/GenBank/DDBJ databases">
        <authorList>
            <person name="Hejnol A."/>
        </authorList>
    </citation>
    <scope>NUCLEOTIDE SEQUENCE</scope>
</reference>
<dbReference type="SMART" id="SM00389">
    <property type="entry name" value="HOX"/>
    <property type="match status" value="1"/>
</dbReference>
<dbReference type="EMBL" id="JX125458">
    <property type="protein sequence ID" value="AFP81698.1"/>
    <property type="molecule type" value="mRNA"/>
</dbReference>
<evidence type="ECO:0000256" key="1">
    <source>
        <dbReference type="ARBA" id="ARBA00004123"/>
    </source>
</evidence>
<reference evidence="9" key="1">
    <citation type="journal article" date="2008" name="Philos. Trans. R. Soc. Lond., B, Biol. Sci.">
        <title>Acoel development supports a simple planula-like urbilaterian.</title>
        <authorList>
            <person name="Hejnol A."/>
            <person name="Martindale M.Q."/>
        </authorList>
    </citation>
    <scope>NUCLEOTIDE SEQUENCE</scope>
</reference>
<sequence>MAAFSIDNLLSKPYEKQDQQSDTVSKDPQVSPSNEKPTIPNTTTTLGISTHERSSRAASLLYSATSTLLNPTFHTLYNSASFQPPGAPQQFSPYIAAATQPRLTSGIGDLPSAWRLKGGVSNTVTSPNTSNSLTSSWSEHDEHNVSPIAQSKMKYGMCGEQSGCVSDDLGDDEDELDPDNDEEDDDDEDLLNLNSSGNEDKEKTIPEPRRMLIKDTNGQIKELIFPRGLDLDRPKRERTSFTPEQLFRLEKEFTHNQYMVGRDRGQLATCLGLTETQVKVWFQNRRTKYKREKQREQETKKNDMDTLAACSMFKILEQSTGQYYTASGPRLFATPAPGHTSNGTPLQNASHCKPATPNGSPVAGVAAGFQPKFPGPAVGHSGPFVMPPSINPSFSAQMNQLATASSLTKIAHNGAPPTSNWSMPASFLPQSLYWVGTPN</sequence>
<proteinExistence type="evidence at transcript level"/>
<dbReference type="Pfam" id="PF00046">
    <property type="entry name" value="Homeodomain"/>
    <property type="match status" value="1"/>
</dbReference>
<feature type="compositionally biased region" description="Acidic residues" evidence="7">
    <location>
        <begin position="168"/>
        <end position="190"/>
    </location>
</feature>
<dbReference type="InterPro" id="IPR000047">
    <property type="entry name" value="HTH_motif"/>
</dbReference>
<evidence type="ECO:0000256" key="7">
    <source>
        <dbReference type="SAM" id="MobiDB-lite"/>
    </source>
</evidence>
<feature type="DNA-binding region" description="Homeobox" evidence="5">
    <location>
        <begin position="234"/>
        <end position="293"/>
    </location>
</feature>
<keyword evidence="2 5" id="KW-0238">DNA-binding</keyword>
<dbReference type="InterPro" id="IPR020479">
    <property type="entry name" value="HD_metazoa"/>
</dbReference>
<dbReference type="GO" id="GO:0000981">
    <property type="term" value="F:DNA-binding transcription factor activity, RNA polymerase II-specific"/>
    <property type="evidence" value="ECO:0007669"/>
    <property type="project" value="InterPro"/>
</dbReference>
<protein>
    <submittedName>
        <fullName evidence="9">Ventral anterior homeobox protein</fullName>
    </submittedName>
</protein>
<dbReference type="InterPro" id="IPR001356">
    <property type="entry name" value="HD"/>
</dbReference>